<dbReference type="Proteomes" id="UP000318349">
    <property type="component" value="Unassembled WGS sequence"/>
</dbReference>
<protein>
    <submittedName>
        <fullName evidence="2">Uncharacterized protein</fullName>
    </submittedName>
</protein>
<proteinExistence type="predicted"/>
<evidence type="ECO:0000256" key="1">
    <source>
        <dbReference type="SAM" id="Phobius"/>
    </source>
</evidence>
<feature type="transmembrane region" description="Helical" evidence="1">
    <location>
        <begin position="130"/>
        <end position="148"/>
    </location>
</feature>
<accession>A0A557SQS8</accession>
<comment type="caution">
    <text evidence="2">The sequence shown here is derived from an EMBL/GenBank/DDBJ whole genome shotgun (WGS) entry which is preliminary data.</text>
</comment>
<name>A0A557SQS8_9RHOO</name>
<evidence type="ECO:0000313" key="3">
    <source>
        <dbReference type="Proteomes" id="UP000318349"/>
    </source>
</evidence>
<feature type="transmembrane region" description="Helical" evidence="1">
    <location>
        <begin position="82"/>
        <end position="101"/>
    </location>
</feature>
<keyword evidence="1" id="KW-0472">Membrane</keyword>
<keyword evidence="1" id="KW-1133">Transmembrane helix</keyword>
<dbReference type="EMBL" id="VMNI01000001">
    <property type="protein sequence ID" value="TVO79742.1"/>
    <property type="molecule type" value="Genomic_DNA"/>
</dbReference>
<keyword evidence="1" id="KW-0812">Transmembrane</keyword>
<evidence type="ECO:0000313" key="2">
    <source>
        <dbReference type="EMBL" id="TVO79742.1"/>
    </source>
</evidence>
<reference evidence="2 3" key="1">
    <citation type="submission" date="2019-07" db="EMBL/GenBank/DDBJ databases">
        <title>The pathways for chlorine oxyanion respiration interact through the shared metabolite chlorate.</title>
        <authorList>
            <person name="Barnum T.P."/>
            <person name="Cheng Y."/>
            <person name="Hill K.A."/>
            <person name="Lucas L.N."/>
            <person name="Carlson H.K."/>
            <person name="Coates J.D."/>
        </authorList>
    </citation>
    <scope>NUCLEOTIDE SEQUENCE [LARGE SCALE GENOMIC DNA]</scope>
    <source>
        <strain evidence="2 3">SFB-1</strain>
    </source>
</reference>
<gene>
    <name evidence="2" type="ORF">FHP89_00590</name>
</gene>
<sequence>MNQTAQPSLDFELIADDEPDLSGLMLGQRLAIAGVLLYFVSSALTKTSLGAMALVALASFVFTLLGAIRLSGELGFSLPKRVLILLGFFVPLVNLVVLLGLNRRVTSALRDASYSVGLFGAYGDGVPKGFWLRVLLLFIALVALGKFIDSYGLHARVDGTPSLAALTADFNRETKAPRVLDDGVRLDGADVFGGDFRVRMTLLNFAGTALPPDRRIKIREVAAQNLCALPEKMRDVFTARKARFMYEMHNARGDMIAQILVSLDACAGLP</sequence>
<feature type="transmembrane region" description="Helical" evidence="1">
    <location>
        <begin position="47"/>
        <end position="70"/>
    </location>
</feature>
<organism evidence="2 3">
    <name type="scientific">Denitromonas halophila</name>
    <dbReference type="NCBI Taxonomy" id="1629404"/>
    <lineage>
        <taxon>Bacteria</taxon>
        <taxon>Pseudomonadati</taxon>
        <taxon>Pseudomonadota</taxon>
        <taxon>Betaproteobacteria</taxon>
        <taxon>Rhodocyclales</taxon>
        <taxon>Zoogloeaceae</taxon>
        <taxon>Denitromonas</taxon>
    </lineage>
</organism>
<dbReference type="AlphaFoldDB" id="A0A557SQS8"/>